<evidence type="ECO:0000256" key="2">
    <source>
        <dbReference type="SAM" id="MobiDB-lite"/>
    </source>
</evidence>
<dbReference type="RefSeq" id="XP_069230549.1">
    <property type="nucleotide sequence ID" value="XM_069372389.1"/>
</dbReference>
<evidence type="ECO:0000313" key="5">
    <source>
        <dbReference type="Proteomes" id="UP000803884"/>
    </source>
</evidence>
<feature type="compositionally biased region" description="Low complexity" evidence="2">
    <location>
        <begin position="529"/>
        <end position="538"/>
    </location>
</feature>
<keyword evidence="5" id="KW-1185">Reference proteome</keyword>
<feature type="domain" description="C2H2-type" evidence="3">
    <location>
        <begin position="408"/>
        <end position="438"/>
    </location>
</feature>
<proteinExistence type="predicted"/>
<feature type="compositionally biased region" description="Basic and acidic residues" evidence="2">
    <location>
        <begin position="97"/>
        <end position="113"/>
    </location>
</feature>
<name>A0AB34KQY8_9PEZI</name>
<dbReference type="AlphaFoldDB" id="A0AB34KQY8"/>
<accession>A0AB34KQY8</accession>
<feature type="region of interest" description="Disordered" evidence="2">
    <location>
        <begin position="257"/>
        <end position="289"/>
    </location>
</feature>
<dbReference type="Proteomes" id="UP000803884">
    <property type="component" value="Unassembled WGS sequence"/>
</dbReference>
<dbReference type="SUPFAM" id="SSF57667">
    <property type="entry name" value="beta-beta-alpha zinc fingers"/>
    <property type="match status" value="1"/>
</dbReference>
<dbReference type="GO" id="GO:0006357">
    <property type="term" value="P:regulation of transcription by RNA polymerase II"/>
    <property type="evidence" value="ECO:0007669"/>
    <property type="project" value="TreeGrafter"/>
</dbReference>
<organism evidence="4 5">
    <name type="scientific">Cladosporium halotolerans</name>
    <dbReference type="NCBI Taxonomy" id="1052096"/>
    <lineage>
        <taxon>Eukaryota</taxon>
        <taxon>Fungi</taxon>
        <taxon>Dikarya</taxon>
        <taxon>Ascomycota</taxon>
        <taxon>Pezizomycotina</taxon>
        <taxon>Dothideomycetes</taxon>
        <taxon>Dothideomycetidae</taxon>
        <taxon>Cladosporiales</taxon>
        <taxon>Cladosporiaceae</taxon>
        <taxon>Cladosporium</taxon>
    </lineage>
</organism>
<dbReference type="PROSITE" id="PS50157">
    <property type="entry name" value="ZINC_FINGER_C2H2_2"/>
    <property type="match status" value="1"/>
</dbReference>
<sequence length="538" mass="58158">MPECEYYDDQHALPRNEELVKVRIELQEPSAKSYSSSESSSPQDPRYDPGLAVLTGSQNLIFRFNVEAPSKPQKTASSIMPMMTDKADEPPLAGEAPVEHRTAQDAPKPHDDAASSESSTTQAVHAKTLRSVEAQSDPIIASKQFASRTRADSMQAEASSSIQEKSPLRSGLASPLKLKTSDSGTAAPAGLRRESISSSPTLSKHTIHGAVEQNLAPFEPPSPSAASPQAERLPSIHQLTSTLTELAEAATQELPRQQAFSHNHRQSFGSANAQSPVLSNHPYPASVQTSPQAYFPPVMARSPTSTLGESPAYASPPAYPGFGPYSHRRPSMADGMPPMIPTLHSASSSGESGGGYHSSGTEGYSTNHTTPIDVGQVSENAPRPLLPPPPGMHALPPAPAPMMIQGLYKCDVPNCTAGTFQTQYLLNSHKNVHSQSRPHYCPVAGCSRAEGGKGFKRKNEMIRHGLVHNSPGYICPFCPEREHRYPRPDNLQRHVRVHHVDKDRDDEALRDVLNQRTEGQGKTRRRRTNTITTAVAAA</sequence>
<feature type="compositionally biased region" description="Polar residues" evidence="2">
    <location>
        <begin position="258"/>
        <end position="278"/>
    </location>
</feature>
<dbReference type="PANTHER" id="PTHR46179:SF19">
    <property type="entry name" value="C2H2 FINGER DOMAIN TRANSCRIPTION FACTOR (EUROFUNG)-RELATED"/>
    <property type="match status" value="1"/>
</dbReference>
<dbReference type="GO" id="GO:0005634">
    <property type="term" value="C:nucleus"/>
    <property type="evidence" value="ECO:0007669"/>
    <property type="project" value="TreeGrafter"/>
</dbReference>
<feature type="region of interest" description="Disordered" evidence="2">
    <location>
        <begin position="515"/>
        <end position="538"/>
    </location>
</feature>
<feature type="region of interest" description="Disordered" evidence="2">
    <location>
        <begin position="65"/>
        <end position="231"/>
    </location>
</feature>
<keyword evidence="1" id="KW-0862">Zinc</keyword>
<dbReference type="InterPro" id="IPR051061">
    <property type="entry name" value="Zinc_finger_trans_reg"/>
</dbReference>
<keyword evidence="1" id="KW-0863">Zinc-finger</keyword>
<keyword evidence="1" id="KW-0479">Metal-binding</keyword>
<dbReference type="GO" id="GO:0008270">
    <property type="term" value="F:zinc ion binding"/>
    <property type="evidence" value="ECO:0007669"/>
    <property type="project" value="UniProtKB-KW"/>
</dbReference>
<feature type="region of interest" description="Disordered" evidence="2">
    <location>
        <begin position="28"/>
        <end position="51"/>
    </location>
</feature>
<feature type="region of interest" description="Disordered" evidence="2">
    <location>
        <begin position="325"/>
        <end position="364"/>
    </location>
</feature>
<gene>
    <name evidence="4" type="ORF">WHR41_03783</name>
</gene>
<dbReference type="GeneID" id="96005227"/>
<comment type="caution">
    <text evidence="4">The sequence shown here is derived from an EMBL/GenBank/DDBJ whole genome shotgun (WGS) entry which is preliminary data.</text>
</comment>
<evidence type="ECO:0000256" key="1">
    <source>
        <dbReference type="PROSITE-ProRule" id="PRU00042"/>
    </source>
</evidence>
<dbReference type="InterPro" id="IPR013087">
    <property type="entry name" value="Znf_C2H2_type"/>
</dbReference>
<dbReference type="PANTHER" id="PTHR46179">
    <property type="entry name" value="ZINC FINGER PROTEIN"/>
    <property type="match status" value="1"/>
</dbReference>
<dbReference type="EMBL" id="JAAQHG020000010">
    <property type="protein sequence ID" value="KAL1587444.1"/>
    <property type="molecule type" value="Genomic_DNA"/>
</dbReference>
<dbReference type="Gene3D" id="3.30.160.60">
    <property type="entry name" value="Classic Zinc Finger"/>
    <property type="match status" value="1"/>
</dbReference>
<dbReference type="InterPro" id="IPR036236">
    <property type="entry name" value="Znf_C2H2_sf"/>
</dbReference>
<reference evidence="4 5" key="1">
    <citation type="journal article" date="2020" name="Microbiol. Resour. Announc.">
        <title>Draft Genome Sequence of a Cladosporium Species Isolated from the Mesophotic Ascidian Didemnum maculosum.</title>
        <authorList>
            <person name="Gioti A."/>
            <person name="Siaperas R."/>
            <person name="Nikolaivits E."/>
            <person name="Le Goff G."/>
            <person name="Ouazzani J."/>
            <person name="Kotoulas G."/>
            <person name="Topakas E."/>
        </authorList>
    </citation>
    <scope>NUCLEOTIDE SEQUENCE [LARGE SCALE GENOMIC DNA]</scope>
    <source>
        <strain evidence="4 5">TM138-S3</strain>
    </source>
</reference>
<dbReference type="SMART" id="SM00355">
    <property type="entry name" value="ZnF_C2H2"/>
    <property type="match status" value="3"/>
</dbReference>
<protein>
    <recommendedName>
        <fullName evidence="3">C2H2-type domain-containing protein</fullName>
    </recommendedName>
</protein>
<evidence type="ECO:0000313" key="4">
    <source>
        <dbReference type="EMBL" id="KAL1587444.1"/>
    </source>
</evidence>
<feature type="compositionally biased region" description="Low complexity" evidence="2">
    <location>
        <begin position="30"/>
        <end position="41"/>
    </location>
</feature>
<evidence type="ECO:0000259" key="3">
    <source>
        <dbReference type="PROSITE" id="PS50157"/>
    </source>
</evidence>